<evidence type="ECO:0000256" key="8">
    <source>
        <dbReference type="ARBA" id="ARBA00023136"/>
    </source>
</evidence>
<feature type="transmembrane region" description="Helical" evidence="10">
    <location>
        <begin position="1112"/>
        <end position="1137"/>
    </location>
</feature>
<dbReference type="GO" id="GO:0005524">
    <property type="term" value="F:ATP binding"/>
    <property type="evidence" value="ECO:0007669"/>
    <property type="project" value="UniProtKB-KW"/>
</dbReference>
<name>A0ABQ7S756_9ACAR</name>
<dbReference type="Gene3D" id="3.30.420.10">
    <property type="entry name" value="Ribonuclease H-like superfamily/Ribonuclease H"/>
    <property type="match status" value="1"/>
</dbReference>
<evidence type="ECO:0000256" key="1">
    <source>
        <dbReference type="ARBA" id="ARBA00004141"/>
    </source>
</evidence>
<dbReference type="InterPro" id="IPR003593">
    <property type="entry name" value="AAA+_ATPase"/>
</dbReference>
<feature type="compositionally biased region" description="Low complexity" evidence="9">
    <location>
        <begin position="312"/>
        <end position="330"/>
    </location>
</feature>
<evidence type="ECO:0000256" key="2">
    <source>
        <dbReference type="ARBA" id="ARBA00005814"/>
    </source>
</evidence>
<sequence length="1346" mass="149424">MSRFSNQIRSQMVILFPGYKMKMDGASSHRVALEVVDRIYDKFGQRVRYHTVIDTFNRFETTYTIEDRKRGAKKTPEDQKKAVIDLAESNPTASTSFLGQQLDLSRETCRKILRRDGIKFYKPQKVQKLFPDDLHRRFYFCMAIRSKMRLDDKFQYKICFTDECWFHLGNFGNHQNTRYMMREKPSHFHVEYQQRPARLNAFAVMTVERIFGLYFIETAAGTPASRQQILKRATSIIMAVSLTKYRSVRDPDDPLAGHTNPAFVVGNTNDDTINDDNHIRICVESPNLSNNNDSLELSPLSNEPQQRPQQQVVSTTANSDNSTTTTTSVSHQRHRAPQQQRQRQQQQQQHQHQQLSPGSQDSGVTCEQQQVIVFGTSSSPESSSQCSPAASSRSLSAASSKLSSTSKSSTLSSAFLHRHGPALESVTDDIDPSSYSPIARQARHLDNNTQQQQSLTPFGSGVELKSHKQHALLSNNNNNEQSTTANSNSGRGSVITSATDDQSTTNGGHFEIRWSNLNYQVEPKWYAKLTGGSSNNTTTQQSSISNTTFSAQHNKQQQATNSNNKLILNNLNGSVKSGQVTAILGPSGAGKTSLLGCLTGKNKAGVSGTIQVIGGAQNKPLAVCTIPQKVRENLWFASRLKNPEDGFDHDSNIQRVLDLLKLQTCVDTRISKISGGQYKRVSIAQELLSNPDILILDEPTSGLDSLTCYRTVMVLRDLAELSPNPMAIIVTIHQPQREVYDLFHHVYILAVGGQAIYEGSPANSIKTINECSGGHLQYDASQYNPASYFVEIASAEFGAKPIECLVENQLREFRARTQALDNQWLLMAAEGHTPPSSGQLARKSRNSPMLARFKSSLGLSVDPSSNSHNHGVLVGLADNVMAASNLTLTPDSIGSGSGKKQQYQVSRIDLSGASSGASSTSSTSNNLGDFFIDKRLQAHKHNHNGHFLRHSHLLTKRSWLCLCKDPMLTTLRFSAHIIVPLLITLVYGDRIGKPNGCPLYESDIDLIKYAKIGADSMIEKQDELRTCFENVGLYFLSVYAFTFSTMCLTSLSFPLNMHVLLKEVRNGWYSIPTYFIGKSLADFPLEFILPVVTLMITYPLTGQPSSYLEWRFITATLVFVITSLIAQTQGLIFGALFMNAMQAAVFVAPVSTTPLILLSGFLIRIYQMPKYLQIMSLFSYFRYAIESLAIIRYGFGICDCDPTVVTGKPVTSSGVPDQLRTMTNYWLSTFESPTAGSLEVGGGEDFDANGALNYTALETTTVAATGGLNGSAPPVDFFQDLTNLLARANSFGYNITTCEDYKPIAMYDFRLEDNQLFVWLGALVATLVFFKIVNYYVVKYSVKFRL</sequence>
<comment type="similarity">
    <text evidence="2">Belongs to the ABC transporter superfamily. ABCG family. Eye pigment precursor importer (TC 3.A.1.204) subfamily.</text>
</comment>
<evidence type="ECO:0000256" key="4">
    <source>
        <dbReference type="ARBA" id="ARBA00022692"/>
    </source>
</evidence>
<reference evidence="12 13" key="1">
    <citation type="submission" date="2020-10" db="EMBL/GenBank/DDBJ databases">
        <authorList>
            <person name="Klimov P.B."/>
            <person name="Dyachkov S.M."/>
            <person name="Chetverikov P.E."/>
        </authorList>
    </citation>
    <scope>NUCLEOTIDE SEQUENCE [LARGE SCALE GENOMIC DNA]</scope>
    <source>
        <strain evidence="12">BMOC 18-1129-001#AD2665</strain>
        <tissue evidence="12">Entire mites</tissue>
    </source>
</reference>
<feature type="transmembrane region" description="Helical" evidence="10">
    <location>
        <begin position="1316"/>
        <end position="1337"/>
    </location>
</feature>
<dbReference type="Proteomes" id="UP000825002">
    <property type="component" value="Unassembled WGS sequence"/>
</dbReference>
<dbReference type="Pfam" id="PF01061">
    <property type="entry name" value="ABC2_membrane"/>
    <property type="match status" value="1"/>
</dbReference>
<feature type="non-terminal residue" evidence="12">
    <location>
        <position position="1"/>
    </location>
</feature>
<dbReference type="PROSITE" id="PS50893">
    <property type="entry name" value="ABC_TRANSPORTER_2"/>
    <property type="match status" value="1"/>
</dbReference>
<dbReference type="Gene3D" id="3.40.50.300">
    <property type="entry name" value="P-loop containing nucleotide triphosphate hydrolases"/>
    <property type="match status" value="1"/>
</dbReference>
<feature type="compositionally biased region" description="Low complexity" evidence="9">
    <location>
        <begin position="531"/>
        <end position="550"/>
    </location>
</feature>
<evidence type="ECO:0000256" key="9">
    <source>
        <dbReference type="SAM" id="MobiDB-lite"/>
    </source>
</evidence>
<evidence type="ECO:0000256" key="3">
    <source>
        <dbReference type="ARBA" id="ARBA00022448"/>
    </source>
</evidence>
<protein>
    <submittedName>
        <fullName evidence="12">ATP-binding cassette sub-family G member 1</fullName>
    </submittedName>
</protein>
<dbReference type="InterPro" id="IPR013525">
    <property type="entry name" value="ABC2_TM"/>
</dbReference>
<feature type="transmembrane region" description="Helical" evidence="10">
    <location>
        <begin position="1075"/>
        <end position="1100"/>
    </location>
</feature>
<proteinExistence type="inferred from homology"/>
<feature type="compositionally biased region" description="Low complexity" evidence="9">
    <location>
        <begin position="475"/>
        <end position="489"/>
    </location>
</feature>
<organism evidence="12 13">
    <name type="scientific">Fragariocoptes setiger</name>
    <dbReference type="NCBI Taxonomy" id="1670756"/>
    <lineage>
        <taxon>Eukaryota</taxon>
        <taxon>Metazoa</taxon>
        <taxon>Ecdysozoa</taxon>
        <taxon>Arthropoda</taxon>
        <taxon>Chelicerata</taxon>
        <taxon>Arachnida</taxon>
        <taxon>Acari</taxon>
        <taxon>Acariformes</taxon>
        <taxon>Trombidiformes</taxon>
        <taxon>Prostigmata</taxon>
        <taxon>Eupodina</taxon>
        <taxon>Eriophyoidea</taxon>
        <taxon>Phytoptidae</taxon>
        <taxon>Fragariocoptes</taxon>
    </lineage>
</organism>
<evidence type="ECO:0000313" key="12">
    <source>
        <dbReference type="EMBL" id="KAG9509264.1"/>
    </source>
</evidence>
<keyword evidence="8 10" id="KW-0472">Membrane</keyword>
<feature type="compositionally biased region" description="Low complexity" evidence="9">
    <location>
        <begin position="290"/>
        <end position="304"/>
    </location>
</feature>
<keyword evidence="4 10" id="KW-0812">Transmembrane</keyword>
<dbReference type="InterPro" id="IPR036397">
    <property type="entry name" value="RNaseH_sf"/>
</dbReference>
<comment type="caution">
    <text evidence="12">The sequence shown here is derived from an EMBL/GenBank/DDBJ whole genome shotgun (WGS) entry which is preliminary data.</text>
</comment>
<evidence type="ECO:0000256" key="6">
    <source>
        <dbReference type="ARBA" id="ARBA00022840"/>
    </source>
</evidence>
<evidence type="ECO:0000256" key="10">
    <source>
        <dbReference type="SAM" id="Phobius"/>
    </source>
</evidence>
<dbReference type="InterPro" id="IPR027417">
    <property type="entry name" value="P-loop_NTPase"/>
</dbReference>
<gene>
    <name evidence="12" type="primary">ABCG1</name>
    <name evidence="12" type="ORF">GZH46_02227</name>
</gene>
<dbReference type="InterPro" id="IPR003439">
    <property type="entry name" value="ABC_transporter-like_ATP-bd"/>
</dbReference>
<keyword evidence="6 12" id="KW-0067">ATP-binding</keyword>
<accession>A0ABQ7S756</accession>
<dbReference type="EMBL" id="JAIFTH010000574">
    <property type="protein sequence ID" value="KAG9509264.1"/>
    <property type="molecule type" value="Genomic_DNA"/>
</dbReference>
<keyword evidence="5" id="KW-0547">Nucleotide-binding</keyword>
<feature type="domain" description="ABC transporter" evidence="11">
    <location>
        <begin position="539"/>
        <end position="776"/>
    </location>
</feature>
<keyword evidence="3" id="KW-0813">Transport</keyword>
<feature type="region of interest" description="Disordered" evidence="9">
    <location>
        <begin position="475"/>
        <end position="507"/>
    </location>
</feature>
<keyword evidence="7 10" id="KW-1133">Transmembrane helix</keyword>
<feature type="compositionally biased region" description="Polar residues" evidence="9">
    <location>
        <begin position="355"/>
        <end position="365"/>
    </location>
</feature>
<feature type="transmembrane region" description="Helical" evidence="10">
    <location>
        <begin position="1143"/>
        <end position="1166"/>
    </location>
</feature>
<evidence type="ECO:0000256" key="7">
    <source>
        <dbReference type="ARBA" id="ARBA00022989"/>
    </source>
</evidence>
<feature type="transmembrane region" description="Helical" evidence="10">
    <location>
        <begin position="1033"/>
        <end position="1055"/>
    </location>
</feature>
<feature type="compositionally biased region" description="Polar residues" evidence="9">
    <location>
        <begin position="490"/>
        <end position="507"/>
    </location>
</feature>
<feature type="compositionally biased region" description="Low complexity" evidence="9">
    <location>
        <begin position="337"/>
        <end position="354"/>
    </location>
</feature>
<dbReference type="SMART" id="SM00382">
    <property type="entry name" value="AAA"/>
    <property type="match status" value="1"/>
</dbReference>
<evidence type="ECO:0000259" key="11">
    <source>
        <dbReference type="PROSITE" id="PS50893"/>
    </source>
</evidence>
<comment type="subcellular location">
    <subcellularLocation>
        <location evidence="1">Membrane</location>
        <topology evidence="1">Multi-pass membrane protein</topology>
    </subcellularLocation>
</comment>
<dbReference type="PANTHER" id="PTHR48041:SF78">
    <property type="entry name" value="ABC TRANSPORTER EXPRESSED IN TRACHEA, ISOFORM A"/>
    <property type="match status" value="1"/>
</dbReference>
<dbReference type="Pfam" id="PF00005">
    <property type="entry name" value="ABC_tran"/>
    <property type="match status" value="1"/>
</dbReference>
<dbReference type="SUPFAM" id="SSF52540">
    <property type="entry name" value="P-loop containing nucleoside triphosphate hydrolases"/>
    <property type="match status" value="1"/>
</dbReference>
<dbReference type="PANTHER" id="PTHR48041">
    <property type="entry name" value="ABC TRANSPORTER G FAMILY MEMBER 28"/>
    <property type="match status" value="1"/>
</dbReference>
<feature type="region of interest" description="Disordered" evidence="9">
    <location>
        <begin position="290"/>
        <end position="365"/>
    </location>
</feature>
<evidence type="ECO:0000256" key="5">
    <source>
        <dbReference type="ARBA" id="ARBA00022741"/>
    </source>
</evidence>
<evidence type="ECO:0000313" key="13">
    <source>
        <dbReference type="Proteomes" id="UP000825002"/>
    </source>
</evidence>
<feature type="region of interest" description="Disordered" evidence="9">
    <location>
        <begin position="531"/>
        <end position="558"/>
    </location>
</feature>
<dbReference type="InterPro" id="IPR050352">
    <property type="entry name" value="ABCG_transporters"/>
</dbReference>
<keyword evidence="13" id="KW-1185">Reference proteome</keyword>